<evidence type="ECO:0000313" key="10">
    <source>
        <dbReference type="Proteomes" id="UP000823637"/>
    </source>
</evidence>
<evidence type="ECO:0000256" key="3">
    <source>
        <dbReference type="ARBA" id="ARBA00005712"/>
    </source>
</evidence>
<dbReference type="Gene3D" id="2.60.15.10">
    <property type="entry name" value="F0F1 ATP synthase delta/epsilon subunit, N-terminal"/>
    <property type="match status" value="1"/>
</dbReference>
<feature type="domain" description="ATP synthase F1 complex delta/epsilon subunit N-terminal" evidence="8">
    <location>
        <begin position="1"/>
        <end position="79"/>
    </location>
</feature>
<evidence type="ECO:0000256" key="1">
    <source>
        <dbReference type="ARBA" id="ARBA00003543"/>
    </source>
</evidence>
<dbReference type="EMBL" id="JADIMR010000061">
    <property type="protein sequence ID" value="MBO8446947.1"/>
    <property type="molecule type" value="Genomic_DNA"/>
</dbReference>
<dbReference type="InterPro" id="IPR001469">
    <property type="entry name" value="ATP_synth_F1_dsu/esu"/>
</dbReference>
<sequence>MQVSIISPESTLYDAEAWSVSVPSKKAPFTALDGHAPIVSALAAGKVEVCPEKDGEKLSFAIKGGFAEIHDNKAVICIEPAN</sequence>
<evidence type="ECO:0000256" key="7">
    <source>
        <dbReference type="ARBA" id="ARBA00023196"/>
    </source>
</evidence>
<dbReference type="Proteomes" id="UP000823637">
    <property type="component" value="Unassembled WGS sequence"/>
</dbReference>
<evidence type="ECO:0000259" key="8">
    <source>
        <dbReference type="Pfam" id="PF02823"/>
    </source>
</evidence>
<comment type="caution">
    <text evidence="9">The sequence shown here is derived from an EMBL/GenBank/DDBJ whole genome shotgun (WGS) entry which is preliminary data.</text>
</comment>
<reference evidence="9" key="2">
    <citation type="journal article" date="2021" name="PeerJ">
        <title>Extensive microbial diversity within the chicken gut microbiome revealed by metagenomics and culture.</title>
        <authorList>
            <person name="Gilroy R."/>
            <person name="Ravi A."/>
            <person name="Getino M."/>
            <person name="Pursley I."/>
            <person name="Horton D.L."/>
            <person name="Alikhan N.F."/>
            <person name="Baker D."/>
            <person name="Gharbi K."/>
            <person name="Hall N."/>
            <person name="Watson M."/>
            <person name="Adriaenssens E.M."/>
            <person name="Foster-Nyarko E."/>
            <person name="Jarju S."/>
            <person name="Secka A."/>
            <person name="Antonio M."/>
            <person name="Oren A."/>
            <person name="Chaudhuri R.R."/>
            <person name="La Ragione R."/>
            <person name="Hildebrand F."/>
            <person name="Pallen M.J."/>
        </authorList>
    </citation>
    <scope>NUCLEOTIDE SEQUENCE</scope>
    <source>
        <strain evidence="9">D3-1215</strain>
    </source>
</reference>
<dbReference type="GO" id="GO:0012505">
    <property type="term" value="C:endomembrane system"/>
    <property type="evidence" value="ECO:0007669"/>
    <property type="project" value="UniProtKB-SubCell"/>
</dbReference>
<keyword evidence="5" id="KW-0406">Ion transport</keyword>
<accession>A0A9D9EGN4</accession>
<comment type="subcellular location">
    <subcellularLocation>
        <location evidence="2">Endomembrane system</location>
        <topology evidence="2">Peripheral membrane protein</topology>
    </subcellularLocation>
</comment>
<comment type="function">
    <text evidence="1">Produces ATP from ADP in the presence of a proton gradient across the membrane.</text>
</comment>
<keyword evidence="4" id="KW-0813">Transport</keyword>
<proteinExistence type="inferred from homology"/>
<comment type="similarity">
    <text evidence="3">Belongs to the ATPase epsilon chain family.</text>
</comment>
<dbReference type="SUPFAM" id="SSF51344">
    <property type="entry name" value="Epsilon subunit of F1F0-ATP synthase N-terminal domain"/>
    <property type="match status" value="1"/>
</dbReference>
<reference evidence="9" key="1">
    <citation type="submission" date="2020-10" db="EMBL/GenBank/DDBJ databases">
        <authorList>
            <person name="Gilroy R."/>
        </authorList>
    </citation>
    <scope>NUCLEOTIDE SEQUENCE</scope>
    <source>
        <strain evidence="9">D3-1215</strain>
    </source>
</reference>
<organism evidence="9 10">
    <name type="scientific">Candidatus Enterocola intestinipullorum</name>
    <dbReference type="NCBI Taxonomy" id="2840783"/>
    <lineage>
        <taxon>Bacteria</taxon>
        <taxon>Pseudomonadati</taxon>
        <taxon>Bacteroidota</taxon>
        <taxon>Bacteroidia</taxon>
        <taxon>Bacteroidales</taxon>
        <taxon>Candidatus Enterocola</taxon>
    </lineage>
</organism>
<dbReference type="AlphaFoldDB" id="A0A9D9EGN4"/>
<gene>
    <name evidence="9" type="ORF">IAC32_04285</name>
</gene>
<evidence type="ECO:0000256" key="2">
    <source>
        <dbReference type="ARBA" id="ARBA00004184"/>
    </source>
</evidence>
<dbReference type="GO" id="GO:0045259">
    <property type="term" value="C:proton-transporting ATP synthase complex"/>
    <property type="evidence" value="ECO:0007669"/>
    <property type="project" value="UniProtKB-KW"/>
</dbReference>
<evidence type="ECO:0000256" key="6">
    <source>
        <dbReference type="ARBA" id="ARBA00023136"/>
    </source>
</evidence>
<dbReference type="CDD" id="cd12152">
    <property type="entry name" value="F1-ATPase_delta"/>
    <property type="match status" value="1"/>
</dbReference>
<keyword evidence="7" id="KW-0139">CF(1)</keyword>
<evidence type="ECO:0000313" key="9">
    <source>
        <dbReference type="EMBL" id="MBO8446947.1"/>
    </source>
</evidence>
<dbReference type="Pfam" id="PF02823">
    <property type="entry name" value="ATP-synt_DE_N"/>
    <property type="match status" value="1"/>
</dbReference>
<dbReference type="InterPro" id="IPR020546">
    <property type="entry name" value="ATP_synth_F1_dsu/esu_N"/>
</dbReference>
<dbReference type="InterPro" id="IPR036771">
    <property type="entry name" value="ATPsynth_dsu/esu_N"/>
</dbReference>
<keyword evidence="7" id="KW-0066">ATP synthesis</keyword>
<dbReference type="GO" id="GO:0046933">
    <property type="term" value="F:proton-transporting ATP synthase activity, rotational mechanism"/>
    <property type="evidence" value="ECO:0007669"/>
    <property type="project" value="InterPro"/>
</dbReference>
<evidence type="ECO:0000256" key="5">
    <source>
        <dbReference type="ARBA" id="ARBA00023065"/>
    </source>
</evidence>
<keyword evidence="6" id="KW-0472">Membrane</keyword>
<protein>
    <submittedName>
        <fullName evidence="9">F0F1 ATP synthase subunit epsilon</fullName>
    </submittedName>
</protein>
<evidence type="ECO:0000256" key="4">
    <source>
        <dbReference type="ARBA" id="ARBA00022448"/>
    </source>
</evidence>
<name>A0A9D9EGN4_9BACT</name>